<keyword evidence="3" id="KW-1185">Reference proteome</keyword>
<evidence type="ECO:0000313" key="2">
    <source>
        <dbReference type="EMBL" id="QGZ94409.1"/>
    </source>
</evidence>
<dbReference type="InterPro" id="IPR029068">
    <property type="entry name" value="Glyas_Bleomycin-R_OHBP_Dase"/>
</dbReference>
<gene>
    <name evidence="2" type="ORF">DSM104635_01227</name>
</gene>
<evidence type="ECO:0000313" key="3">
    <source>
        <dbReference type="Proteomes" id="UP000431269"/>
    </source>
</evidence>
<dbReference type="Proteomes" id="UP000431269">
    <property type="component" value="Chromosome"/>
</dbReference>
<name>A0A6I6MIN4_9CAUL</name>
<dbReference type="PANTHER" id="PTHR33993">
    <property type="entry name" value="GLYOXALASE-RELATED"/>
    <property type="match status" value="1"/>
</dbReference>
<dbReference type="InterPro" id="IPR052164">
    <property type="entry name" value="Anthracycline_SecMetBiosynth"/>
</dbReference>
<accession>A0A6I6MIN4</accession>
<dbReference type="CDD" id="cd07247">
    <property type="entry name" value="SgaA_N_like"/>
    <property type="match status" value="1"/>
</dbReference>
<evidence type="ECO:0000259" key="1">
    <source>
        <dbReference type="PROSITE" id="PS51819"/>
    </source>
</evidence>
<keyword evidence="2" id="KW-0456">Lyase</keyword>
<dbReference type="PROSITE" id="PS51819">
    <property type="entry name" value="VOC"/>
    <property type="match status" value="1"/>
</dbReference>
<dbReference type="SUPFAM" id="SSF54593">
    <property type="entry name" value="Glyoxalase/Bleomycin resistance protein/Dihydroxybiphenyl dioxygenase"/>
    <property type="match status" value="1"/>
</dbReference>
<reference evidence="3" key="1">
    <citation type="submission" date="2019-12" db="EMBL/GenBank/DDBJ databases">
        <title>Complete genome of Terracaulis silvestris 0127_4.</title>
        <authorList>
            <person name="Vieira S."/>
            <person name="Riedel T."/>
            <person name="Sproer C."/>
            <person name="Pascual J."/>
            <person name="Boedeker C."/>
            <person name="Overmann J."/>
        </authorList>
    </citation>
    <scope>NUCLEOTIDE SEQUENCE [LARGE SCALE GENOMIC DNA]</scope>
    <source>
        <strain evidence="3">0127_4</strain>
    </source>
</reference>
<dbReference type="Pfam" id="PF00903">
    <property type="entry name" value="Glyoxalase"/>
    <property type="match status" value="1"/>
</dbReference>
<dbReference type="InterPro" id="IPR004360">
    <property type="entry name" value="Glyas_Fos-R_dOase_dom"/>
</dbReference>
<dbReference type="EMBL" id="CP047045">
    <property type="protein sequence ID" value="QGZ94409.1"/>
    <property type="molecule type" value="Genomic_DNA"/>
</dbReference>
<dbReference type="RefSeq" id="WP_158765351.1">
    <property type="nucleotide sequence ID" value="NZ_CP047045.1"/>
</dbReference>
<protein>
    <submittedName>
        <fullName evidence="2">Putative enzyme related to lactoylglutathione lyase</fullName>
    </submittedName>
</protein>
<dbReference type="PANTHER" id="PTHR33993:SF2">
    <property type="entry name" value="VOC DOMAIN-CONTAINING PROTEIN"/>
    <property type="match status" value="1"/>
</dbReference>
<dbReference type="Gene3D" id="3.10.180.10">
    <property type="entry name" value="2,3-Dihydroxybiphenyl 1,2-Dioxygenase, domain 1"/>
    <property type="match status" value="1"/>
</dbReference>
<dbReference type="GO" id="GO:0016829">
    <property type="term" value="F:lyase activity"/>
    <property type="evidence" value="ECO:0007669"/>
    <property type="project" value="UniProtKB-KW"/>
</dbReference>
<feature type="domain" description="VOC" evidence="1">
    <location>
        <begin position="3"/>
        <end position="123"/>
    </location>
</feature>
<dbReference type="KEGG" id="tsv:DSM104635_01227"/>
<proteinExistence type="predicted"/>
<dbReference type="AlphaFoldDB" id="A0A6I6MIN4"/>
<sequence>MARVVHFELHAADPERAMRFYESVFDWRFSKMPGEGVAYWLISTGEGDGINGGLLPRQGPPPSDGQPVNAYTCTLAVDDIDASMKAGVEAGGSVALPRMTIPGVGYVGYLKDTEGNIFGLHQADHDAK</sequence>
<dbReference type="InterPro" id="IPR037523">
    <property type="entry name" value="VOC_core"/>
</dbReference>
<organism evidence="2 3">
    <name type="scientific">Terricaulis silvestris</name>
    <dbReference type="NCBI Taxonomy" id="2686094"/>
    <lineage>
        <taxon>Bacteria</taxon>
        <taxon>Pseudomonadati</taxon>
        <taxon>Pseudomonadota</taxon>
        <taxon>Alphaproteobacteria</taxon>
        <taxon>Caulobacterales</taxon>
        <taxon>Caulobacteraceae</taxon>
        <taxon>Terricaulis</taxon>
    </lineage>
</organism>